<dbReference type="PANTHER" id="PTHR43459:SF1">
    <property type="entry name" value="EG:BACN32G11.4 PROTEIN"/>
    <property type="match status" value="1"/>
</dbReference>
<organism evidence="1">
    <name type="scientific">marine metagenome</name>
    <dbReference type="NCBI Taxonomy" id="408172"/>
    <lineage>
        <taxon>unclassified sequences</taxon>
        <taxon>metagenomes</taxon>
        <taxon>ecological metagenomes</taxon>
    </lineage>
</organism>
<dbReference type="InterPro" id="IPR014748">
    <property type="entry name" value="Enoyl-CoA_hydra_C"/>
</dbReference>
<dbReference type="Gene3D" id="3.90.226.10">
    <property type="entry name" value="2-enoyl-CoA Hydratase, Chain A, domain 1"/>
    <property type="match status" value="1"/>
</dbReference>
<dbReference type="InterPro" id="IPR029045">
    <property type="entry name" value="ClpP/crotonase-like_dom_sf"/>
</dbReference>
<accession>A0A381PB36</accession>
<evidence type="ECO:0000313" key="1">
    <source>
        <dbReference type="EMBL" id="SUZ64195.1"/>
    </source>
</evidence>
<sequence length="276" mass="29707">MSDRIFDTGTDDIATEVIDGVMRITLNRPERRNAMSGDMLRGLVASLADAEVATDVGSVVLTGAGGAFCAGGDVKGMAESGGEGGNSAVQYDARVHMQRRDQRDTAGKLYELPKPTIAVLPGPAAGAGLSIALSCDLRYASPNAILTTAFARVGFSGDYGGTYFMSRLIGSAKARELYFLSEKVDMEQAERLGLVNGVFPEESLQDEAMTIARRLAQGPTIAYRYMKENLNRAVHGEMGECLDMEAAHHIHCGKTRDHKDAVQAFVDKREPEFHGQ</sequence>
<dbReference type="Gene3D" id="1.10.12.10">
    <property type="entry name" value="Lyase 2-enoyl-coa Hydratase, Chain A, domain 2"/>
    <property type="match status" value="1"/>
</dbReference>
<protein>
    <recommendedName>
        <fullName evidence="2">Enoyl-CoA hydratase</fullName>
    </recommendedName>
</protein>
<dbReference type="AlphaFoldDB" id="A0A381PB36"/>
<dbReference type="InterPro" id="IPR001753">
    <property type="entry name" value="Enoyl-CoA_hydra/iso"/>
</dbReference>
<reference evidence="1" key="1">
    <citation type="submission" date="2018-05" db="EMBL/GenBank/DDBJ databases">
        <authorList>
            <person name="Lanie J.A."/>
            <person name="Ng W.-L."/>
            <person name="Kazmierczak K.M."/>
            <person name="Andrzejewski T.M."/>
            <person name="Davidsen T.M."/>
            <person name="Wayne K.J."/>
            <person name="Tettelin H."/>
            <person name="Glass J.I."/>
            <person name="Rusch D."/>
            <person name="Podicherti R."/>
            <person name="Tsui H.-C.T."/>
            <person name="Winkler M.E."/>
        </authorList>
    </citation>
    <scope>NUCLEOTIDE SEQUENCE</scope>
</reference>
<name>A0A381PB36_9ZZZZ</name>
<dbReference type="CDD" id="cd06558">
    <property type="entry name" value="crotonase-like"/>
    <property type="match status" value="1"/>
</dbReference>
<proteinExistence type="predicted"/>
<dbReference type="SUPFAM" id="SSF52096">
    <property type="entry name" value="ClpP/crotonase"/>
    <property type="match status" value="1"/>
</dbReference>
<dbReference type="Pfam" id="PF00378">
    <property type="entry name" value="ECH_1"/>
    <property type="match status" value="1"/>
</dbReference>
<evidence type="ECO:0008006" key="2">
    <source>
        <dbReference type="Google" id="ProtNLM"/>
    </source>
</evidence>
<gene>
    <name evidence="1" type="ORF">METZ01_LOCUS17049</name>
</gene>
<dbReference type="EMBL" id="UINC01000928">
    <property type="protein sequence ID" value="SUZ64195.1"/>
    <property type="molecule type" value="Genomic_DNA"/>
</dbReference>
<dbReference type="PANTHER" id="PTHR43459">
    <property type="entry name" value="ENOYL-COA HYDRATASE"/>
    <property type="match status" value="1"/>
</dbReference>